<dbReference type="EMBL" id="FNPE01000008">
    <property type="protein sequence ID" value="SDY86043.1"/>
    <property type="molecule type" value="Genomic_DNA"/>
</dbReference>
<dbReference type="KEGG" id="dla:I6G47_32500"/>
<geneLocation type="plasmid" evidence="1 4">
    <name>unnamed</name>
</geneLocation>
<evidence type="ECO:0000313" key="1">
    <source>
        <dbReference type="EMBL" id="QPS84876.1"/>
    </source>
</evidence>
<gene>
    <name evidence="1" type="ORF">I6G47_32500</name>
    <name evidence="2" type="ORF">SAMN05421547_108252</name>
</gene>
<dbReference type="AlphaFoldDB" id="A0A1H3NBB0"/>
<reference evidence="1 4" key="2">
    <citation type="submission" date="2020-12" db="EMBL/GenBank/DDBJ databases">
        <title>FDA dAtabase for Regulatory Grade micrObial Sequences (FDA-ARGOS): Supporting development and validation of Infectious Disease Dx tests.</title>
        <authorList>
            <person name="Sproer C."/>
            <person name="Gronow S."/>
            <person name="Severitt S."/>
            <person name="Schroder I."/>
            <person name="Tallon L."/>
            <person name="Sadzewicz L."/>
            <person name="Zhao X."/>
            <person name="Boylan J."/>
            <person name="Ott S."/>
            <person name="Bowen H."/>
            <person name="Vavikolanu K."/>
            <person name="Mehta A."/>
            <person name="Aluvathingal J."/>
            <person name="Nadendla S."/>
            <person name="Lowell S."/>
            <person name="Myers T."/>
            <person name="Yan Y."/>
            <person name="Sichtig H."/>
        </authorList>
    </citation>
    <scope>NUCLEOTIDE SEQUENCE [LARGE SCALE GENOMIC DNA]</scope>
    <source>
        <strain evidence="1 4">FDAARGOS_890</strain>
        <plasmid evidence="1 4">unnamed</plasmid>
    </source>
</reference>
<dbReference type="Proteomes" id="UP000595064">
    <property type="component" value="Plasmid unnamed"/>
</dbReference>
<proteinExistence type="predicted"/>
<organism evidence="2 3">
    <name type="scientific">Delftia lacustris</name>
    <dbReference type="NCBI Taxonomy" id="558537"/>
    <lineage>
        <taxon>Bacteria</taxon>
        <taxon>Pseudomonadati</taxon>
        <taxon>Pseudomonadota</taxon>
        <taxon>Betaproteobacteria</taxon>
        <taxon>Burkholderiales</taxon>
        <taxon>Comamonadaceae</taxon>
        <taxon>Delftia</taxon>
    </lineage>
</organism>
<reference evidence="2 3" key="1">
    <citation type="submission" date="2016-10" db="EMBL/GenBank/DDBJ databases">
        <authorList>
            <person name="de Groot N.N."/>
        </authorList>
    </citation>
    <scope>NUCLEOTIDE SEQUENCE [LARGE SCALE GENOMIC DNA]</scope>
    <source>
        <strain evidence="2 3">LMG 24775</strain>
    </source>
</reference>
<accession>A0A1H3NBB0</accession>
<dbReference type="EMBL" id="CP065749">
    <property type="protein sequence ID" value="QPS84876.1"/>
    <property type="molecule type" value="Genomic_DNA"/>
</dbReference>
<dbReference type="RefSeq" id="WP_074922022.1">
    <property type="nucleotide sequence ID" value="NZ_CP065749.1"/>
</dbReference>
<keyword evidence="4" id="KW-1185">Reference proteome</keyword>
<evidence type="ECO:0000313" key="3">
    <source>
        <dbReference type="Proteomes" id="UP000183417"/>
    </source>
</evidence>
<name>A0A1H3NBB0_9BURK</name>
<sequence>MSPHLPGTKPESLAILGKILPPAQIRRFERMDRISQCVEVASNLNARHLYMEDSELGGQLAELLKLLIREKAEAQMEHFHALDDAGAINAGRPFGFAEAPKLMPRFRDRITSLIKRGR</sequence>
<protein>
    <submittedName>
        <fullName evidence="2">Uncharacterized protein</fullName>
    </submittedName>
</protein>
<evidence type="ECO:0000313" key="2">
    <source>
        <dbReference type="EMBL" id="SDY86043.1"/>
    </source>
</evidence>
<keyword evidence="1" id="KW-0614">Plasmid</keyword>
<dbReference type="GeneID" id="94689035"/>
<dbReference type="Proteomes" id="UP000183417">
    <property type="component" value="Unassembled WGS sequence"/>
</dbReference>
<evidence type="ECO:0000313" key="4">
    <source>
        <dbReference type="Proteomes" id="UP000595064"/>
    </source>
</evidence>